<name>A0A814XLH5_9BILA</name>
<dbReference type="EMBL" id="CAJNOT010001565">
    <property type="protein sequence ID" value="CAF1218478.1"/>
    <property type="molecule type" value="Genomic_DNA"/>
</dbReference>
<dbReference type="InterPro" id="IPR000323">
    <property type="entry name" value="Cu2_ascorb_mOase_N"/>
</dbReference>
<dbReference type="SMART" id="SM00664">
    <property type="entry name" value="DoH"/>
    <property type="match status" value="1"/>
</dbReference>
<dbReference type="InterPro" id="IPR005018">
    <property type="entry name" value="DOMON_domain"/>
</dbReference>
<feature type="domain" description="DOMON" evidence="2">
    <location>
        <begin position="13"/>
        <end position="130"/>
    </location>
</feature>
<dbReference type="PANTHER" id="PTHR10157">
    <property type="entry name" value="DOPAMINE BETA HYDROXYLASE RELATED"/>
    <property type="match status" value="1"/>
</dbReference>
<proteinExistence type="inferred from homology"/>
<evidence type="ECO:0000256" key="1">
    <source>
        <dbReference type="ARBA" id="ARBA00010676"/>
    </source>
</evidence>
<dbReference type="Pfam" id="PF01082">
    <property type="entry name" value="Cu2_monooxygen"/>
    <property type="match status" value="2"/>
</dbReference>
<dbReference type="SUPFAM" id="SSF49742">
    <property type="entry name" value="PHM/PNGase F"/>
    <property type="match status" value="4"/>
</dbReference>
<evidence type="ECO:0000313" key="4">
    <source>
        <dbReference type="Proteomes" id="UP000663864"/>
    </source>
</evidence>
<dbReference type="InterPro" id="IPR024548">
    <property type="entry name" value="Cu2_monoox_C"/>
</dbReference>
<comment type="caution">
    <text evidence="3">The sequence shown here is derived from an EMBL/GenBank/DDBJ whole genome shotgun (WGS) entry which is preliminary data.</text>
</comment>
<dbReference type="CDD" id="cd09631">
    <property type="entry name" value="DOMON_DOH"/>
    <property type="match status" value="1"/>
</dbReference>
<dbReference type="PRINTS" id="PR00767">
    <property type="entry name" value="DBMONOXGNASE"/>
</dbReference>
<comment type="similarity">
    <text evidence="1">Belongs to the copper type II ascorbate-dependent monooxygenase family.</text>
</comment>
<dbReference type="GO" id="GO:0004500">
    <property type="term" value="F:dopamine beta-monooxygenase activity"/>
    <property type="evidence" value="ECO:0007669"/>
    <property type="project" value="InterPro"/>
</dbReference>
<dbReference type="InterPro" id="IPR000945">
    <property type="entry name" value="DBH-like"/>
</dbReference>
<dbReference type="InterPro" id="IPR036939">
    <property type="entry name" value="Cu2_ascorb_mOase_N_sf"/>
</dbReference>
<sequence>MVNYKYSIELEANIADLWWTIDDVRKEITFDLHIRTMGWIALGISPGGGMTGADIGVGWVDSRGQVNFQDRHASGFFRPMIDNTTNDWFVLQGRELNGWTAIQFKRLLDTCDSMDYPIKSGTNILIYAYGLVDPDESEINYHETRRGTRMVPLQSYNQPPSDDKFAGLDYFELRLNNYIVPSNDTTYYCKIYKAPTSYTTKRHAIAYKILIDDENSDLVHHLLLHECNPSFTFDDNNLPNGVCDEINDKIEPCSDSIATGWAVGGDHLIEFPEQAGYPVGLNSPNKYFMVQIHYDNPQQTSNRRDSTGIRYYLGNQLRQHDLGYLTFGTVSNLLGLAIPPKVEKFIVDSYCPSNVTRTIPKSGITLLSSFPHTHLQAPTSYTTKRHAIAYKILIDDENSDLVNHLLLHECNPSFTFDDNNLPNGVCDEINDKIEPCSASIATGWALIEFPEQAGYPVGLNSPNKYFMVQIHYDNPQQISNRRDSTGIRYYLGNQLRQHDLGYLTFGTVSSLLGLAIPPKVEKFIVDSYCPSNVTRTIPKSGITLLPSFPHTHLQGIVKDYYS</sequence>
<dbReference type="PROSITE" id="PS50836">
    <property type="entry name" value="DOMON"/>
    <property type="match status" value="1"/>
</dbReference>
<dbReference type="PANTHER" id="PTHR10157:SF23">
    <property type="entry name" value="MOXD1 HOMOLOG 1"/>
    <property type="match status" value="1"/>
</dbReference>
<accession>A0A814XLH5</accession>
<dbReference type="GO" id="GO:0005507">
    <property type="term" value="F:copper ion binding"/>
    <property type="evidence" value="ECO:0007669"/>
    <property type="project" value="InterPro"/>
</dbReference>
<dbReference type="Pfam" id="PF03712">
    <property type="entry name" value="Cu2_monoox_C"/>
    <property type="match status" value="1"/>
</dbReference>
<evidence type="ECO:0000313" key="3">
    <source>
        <dbReference type="EMBL" id="CAF1218478.1"/>
    </source>
</evidence>
<protein>
    <recommendedName>
        <fullName evidence="2">DOMON domain-containing protein</fullName>
    </recommendedName>
</protein>
<dbReference type="InterPro" id="IPR008977">
    <property type="entry name" value="PHM/PNGase_F_dom_sf"/>
</dbReference>
<gene>
    <name evidence="3" type="ORF">ZHD862_LOCUS23745</name>
</gene>
<dbReference type="InterPro" id="IPR028460">
    <property type="entry name" value="Tbh/DBH"/>
</dbReference>
<dbReference type="InterPro" id="IPR045266">
    <property type="entry name" value="DOH_DOMON"/>
</dbReference>
<dbReference type="SUPFAM" id="SSF49344">
    <property type="entry name" value="CBD9-like"/>
    <property type="match status" value="1"/>
</dbReference>
<organism evidence="3 4">
    <name type="scientific">Rotaria sordida</name>
    <dbReference type="NCBI Taxonomy" id="392033"/>
    <lineage>
        <taxon>Eukaryota</taxon>
        <taxon>Metazoa</taxon>
        <taxon>Spiralia</taxon>
        <taxon>Gnathifera</taxon>
        <taxon>Rotifera</taxon>
        <taxon>Eurotatoria</taxon>
        <taxon>Bdelloidea</taxon>
        <taxon>Philodinida</taxon>
        <taxon>Philodinidae</taxon>
        <taxon>Rotaria</taxon>
    </lineage>
</organism>
<reference evidence="3" key="1">
    <citation type="submission" date="2021-02" db="EMBL/GenBank/DDBJ databases">
        <authorList>
            <person name="Nowell W R."/>
        </authorList>
    </citation>
    <scope>NUCLEOTIDE SEQUENCE</scope>
</reference>
<dbReference type="Gene3D" id="2.60.40.1210">
    <property type="entry name" value="Cellobiose dehydrogenase, cytochrome domain"/>
    <property type="match status" value="1"/>
</dbReference>
<dbReference type="Proteomes" id="UP000663864">
    <property type="component" value="Unassembled WGS sequence"/>
</dbReference>
<dbReference type="AlphaFoldDB" id="A0A814XLH5"/>
<dbReference type="Gene3D" id="2.60.120.310">
    <property type="entry name" value="Copper type II, ascorbate-dependent monooxygenase, N-terminal domain"/>
    <property type="match status" value="2"/>
</dbReference>
<evidence type="ECO:0000259" key="2">
    <source>
        <dbReference type="PROSITE" id="PS50836"/>
    </source>
</evidence>
<dbReference type="Pfam" id="PF03351">
    <property type="entry name" value="DOMON"/>
    <property type="match status" value="1"/>
</dbReference>